<dbReference type="Pfam" id="PF13899">
    <property type="entry name" value="Thioredoxin_7"/>
    <property type="match status" value="1"/>
</dbReference>
<gene>
    <name evidence="2" type="ORF">SAMN05414137_103532</name>
</gene>
<evidence type="ECO:0000259" key="1">
    <source>
        <dbReference type="PROSITE" id="PS51352"/>
    </source>
</evidence>
<accession>A0A1H7JZS1</accession>
<evidence type="ECO:0000313" key="3">
    <source>
        <dbReference type="Proteomes" id="UP000183015"/>
    </source>
</evidence>
<protein>
    <submittedName>
        <fullName evidence="2">Thioredoxin-like</fullName>
    </submittedName>
</protein>
<evidence type="ECO:0000313" key="2">
    <source>
        <dbReference type="EMBL" id="SEK79844.1"/>
    </source>
</evidence>
<proteinExistence type="predicted"/>
<dbReference type="Proteomes" id="UP000183015">
    <property type="component" value="Unassembled WGS sequence"/>
</dbReference>
<keyword evidence="3" id="KW-1185">Reference proteome</keyword>
<dbReference type="GO" id="GO:0045454">
    <property type="term" value="P:cell redox homeostasis"/>
    <property type="evidence" value="ECO:0007669"/>
    <property type="project" value="TreeGrafter"/>
</dbReference>
<dbReference type="PROSITE" id="PS51352">
    <property type="entry name" value="THIOREDOXIN_2"/>
    <property type="match status" value="1"/>
</dbReference>
<dbReference type="InterPro" id="IPR013766">
    <property type="entry name" value="Thioredoxin_domain"/>
</dbReference>
<dbReference type="eggNOG" id="COG0526">
    <property type="taxonomic scope" value="Bacteria"/>
</dbReference>
<dbReference type="PANTHER" id="PTHR32234">
    <property type="entry name" value="THIOL:DISULFIDE INTERCHANGE PROTEIN DSBD"/>
    <property type="match status" value="1"/>
</dbReference>
<reference evidence="3" key="1">
    <citation type="submission" date="2016-10" db="EMBL/GenBank/DDBJ databases">
        <authorList>
            <person name="Varghese N."/>
        </authorList>
    </citation>
    <scope>NUCLEOTIDE SEQUENCE [LARGE SCALE GENOMIC DNA]</scope>
    <source>
        <strain evidence="3">DSM 45096 / BCRC 16803 / CGMCC 4.1857 / CIP 109030 / JCM 12277 / KCTC 19219 / NBRC 100920 / 33214</strain>
    </source>
</reference>
<dbReference type="GO" id="GO:0015035">
    <property type="term" value="F:protein-disulfide reductase activity"/>
    <property type="evidence" value="ECO:0007669"/>
    <property type="project" value="TreeGrafter"/>
</dbReference>
<name>A0A1H7JZS1_STRJI</name>
<sequence>MQVDGRGSDLAPHYAQPFVSVSPVAPAPVPTGYDAKADAAAAVAAALAQSRRDGRPVLVEFGADWCVDCQALARRATEPAVKLVLQRDYRLVTVDVGHFDRNGALAARWIDLKRSGIPALVVLNPDGSVRATTQDGSFANARTLSSDAVAGRLVAWLYPPSRS</sequence>
<organism evidence="2 3">
    <name type="scientific">Streptacidiphilus jiangxiensis</name>
    <dbReference type="NCBI Taxonomy" id="235985"/>
    <lineage>
        <taxon>Bacteria</taxon>
        <taxon>Bacillati</taxon>
        <taxon>Actinomycetota</taxon>
        <taxon>Actinomycetes</taxon>
        <taxon>Kitasatosporales</taxon>
        <taxon>Streptomycetaceae</taxon>
        <taxon>Streptacidiphilus</taxon>
    </lineage>
</organism>
<dbReference type="SUPFAM" id="SSF52833">
    <property type="entry name" value="Thioredoxin-like"/>
    <property type="match status" value="1"/>
</dbReference>
<dbReference type="PANTHER" id="PTHR32234:SF0">
    <property type="entry name" value="THIOL:DISULFIDE INTERCHANGE PROTEIN DSBD"/>
    <property type="match status" value="1"/>
</dbReference>
<feature type="domain" description="Thioredoxin" evidence="1">
    <location>
        <begin position="21"/>
        <end position="154"/>
    </location>
</feature>
<dbReference type="InterPro" id="IPR036249">
    <property type="entry name" value="Thioredoxin-like_sf"/>
</dbReference>
<dbReference type="Gene3D" id="3.40.30.10">
    <property type="entry name" value="Glutaredoxin"/>
    <property type="match status" value="1"/>
</dbReference>
<dbReference type="AlphaFoldDB" id="A0A1H7JZS1"/>
<dbReference type="STRING" id="235985.SAMN05414137_103532"/>
<dbReference type="EMBL" id="FOAZ01000003">
    <property type="protein sequence ID" value="SEK79844.1"/>
    <property type="molecule type" value="Genomic_DNA"/>
</dbReference>